<dbReference type="GO" id="GO:0015606">
    <property type="term" value="F:spermidine transmembrane transporter activity"/>
    <property type="evidence" value="ECO:0007669"/>
    <property type="project" value="TreeGrafter"/>
</dbReference>
<evidence type="ECO:0000256" key="5">
    <source>
        <dbReference type="ARBA" id="ARBA00023136"/>
    </source>
</evidence>
<feature type="transmembrane region" description="Helical" evidence="6">
    <location>
        <begin position="127"/>
        <end position="148"/>
    </location>
</feature>
<feature type="transmembrane region" description="Helical" evidence="6">
    <location>
        <begin position="409"/>
        <end position="430"/>
    </location>
</feature>
<gene>
    <name evidence="8" type="ORF">K490DRAFT_43239</name>
</gene>
<feature type="transmembrane region" description="Helical" evidence="6">
    <location>
        <begin position="187"/>
        <end position="206"/>
    </location>
</feature>
<dbReference type="CDD" id="cd17323">
    <property type="entry name" value="MFS_Tpo1_MDR_like"/>
    <property type="match status" value="1"/>
</dbReference>
<proteinExistence type="inferred from homology"/>
<keyword evidence="3 6" id="KW-0812">Transmembrane</keyword>
<sequence>MDDVEKVHQSQTLWNEDPSNPRNWTLFQRNYHTFMAAMICFSISFSSTVYIPGSEHVATEFDVSRVTSILPFSLFVLGMSFGPIIGAPLSESLGRRPVYLASVPGSALFLIGAGFSKSVSSLAVCRFLAGLIGSPALAISAGGTVADLWAPEDRLLPLSLMLFGAFVGPALGTLVGGFVASARGWRWTIWTALFLSAATTALIILMRETYHPAIMKRQDRKRTGFTNQPRLSLLVSRNNQSAMANIFRPIHMLISEPVVISFSFYTGVNFAVIYGFYASIPYTFAKTYDFNLQSQGLVFAAIVAGCAIAVPSLIYSGLLSQRVLRRSHLPEERGKQRRPEDVLFPAMVASPFLPTSLFWFGWSAEKHVHWICPVIAIAVYGWATFLVFNSCLFYLINVYGHLYGASAAAANRLLSLLLGIAFPLFALPMYRNLGVGWASSLLGFMALILVPMPWIFYKHGAYLTAVSSYTRST</sequence>
<dbReference type="GO" id="GO:0005886">
    <property type="term" value="C:plasma membrane"/>
    <property type="evidence" value="ECO:0007669"/>
    <property type="project" value="TreeGrafter"/>
</dbReference>
<evidence type="ECO:0000256" key="3">
    <source>
        <dbReference type="ARBA" id="ARBA00022692"/>
    </source>
</evidence>
<feature type="transmembrane region" description="Helical" evidence="6">
    <location>
        <begin position="342"/>
        <end position="362"/>
    </location>
</feature>
<feature type="transmembrane region" description="Helical" evidence="6">
    <location>
        <begin position="436"/>
        <end position="457"/>
    </location>
</feature>
<comment type="caution">
    <text evidence="8">The sequence shown here is derived from an EMBL/GenBank/DDBJ whole genome shotgun (WGS) entry which is preliminary data.</text>
</comment>
<evidence type="ECO:0000256" key="6">
    <source>
        <dbReference type="SAM" id="Phobius"/>
    </source>
</evidence>
<dbReference type="AlphaFoldDB" id="A0A9P4HWR8"/>
<evidence type="ECO:0000313" key="9">
    <source>
        <dbReference type="Proteomes" id="UP000799776"/>
    </source>
</evidence>
<dbReference type="GO" id="GO:0140115">
    <property type="term" value="P:export across plasma membrane"/>
    <property type="evidence" value="ECO:0007669"/>
    <property type="project" value="UniProtKB-ARBA"/>
</dbReference>
<evidence type="ECO:0000256" key="4">
    <source>
        <dbReference type="ARBA" id="ARBA00022989"/>
    </source>
</evidence>
<dbReference type="GO" id="GO:0000297">
    <property type="term" value="F:spermine transmembrane transporter activity"/>
    <property type="evidence" value="ECO:0007669"/>
    <property type="project" value="TreeGrafter"/>
</dbReference>
<dbReference type="InterPro" id="IPR005829">
    <property type="entry name" value="Sugar_transporter_CS"/>
</dbReference>
<feature type="transmembrane region" description="Helical" evidence="6">
    <location>
        <begin position="160"/>
        <end position="181"/>
    </location>
</feature>
<feature type="transmembrane region" description="Helical" evidence="6">
    <location>
        <begin position="258"/>
        <end position="277"/>
    </location>
</feature>
<evidence type="ECO:0000256" key="2">
    <source>
        <dbReference type="ARBA" id="ARBA00008335"/>
    </source>
</evidence>
<dbReference type="SUPFAM" id="SSF103473">
    <property type="entry name" value="MFS general substrate transporter"/>
    <property type="match status" value="1"/>
</dbReference>
<dbReference type="PANTHER" id="PTHR23502">
    <property type="entry name" value="MAJOR FACILITATOR SUPERFAMILY"/>
    <property type="match status" value="1"/>
</dbReference>
<evidence type="ECO:0000259" key="7">
    <source>
        <dbReference type="PROSITE" id="PS50850"/>
    </source>
</evidence>
<feature type="transmembrane region" description="Helical" evidence="6">
    <location>
        <begin position="31"/>
        <end position="51"/>
    </location>
</feature>
<reference evidence="8" key="1">
    <citation type="journal article" date="2020" name="Stud. Mycol.">
        <title>101 Dothideomycetes genomes: a test case for predicting lifestyles and emergence of pathogens.</title>
        <authorList>
            <person name="Haridas S."/>
            <person name="Albert R."/>
            <person name="Binder M."/>
            <person name="Bloem J."/>
            <person name="Labutti K."/>
            <person name="Salamov A."/>
            <person name="Andreopoulos B."/>
            <person name="Baker S."/>
            <person name="Barry K."/>
            <person name="Bills G."/>
            <person name="Bluhm B."/>
            <person name="Cannon C."/>
            <person name="Castanera R."/>
            <person name="Culley D."/>
            <person name="Daum C."/>
            <person name="Ezra D."/>
            <person name="Gonzalez J."/>
            <person name="Henrissat B."/>
            <person name="Kuo A."/>
            <person name="Liang C."/>
            <person name="Lipzen A."/>
            <person name="Lutzoni F."/>
            <person name="Magnuson J."/>
            <person name="Mondo S."/>
            <person name="Nolan M."/>
            <person name="Ohm R."/>
            <person name="Pangilinan J."/>
            <person name="Park H.-J."/>
            <person name="Ramirez L."/>
            <person name="Alfaro M."/>
            <person name="Sun H."/>
            <person name="Tritt A."/>
            <person name="Yoshinaga Y."/>
            <person name="Zwiers L.-H."/>
            <person name="Turgeon B."/>
            <person name="Goodwin S."/>
            <person name="Spatafora J."/>
            <person name="Crous P."/>
            <person name="Grigoriev I."/>
        </authorList>
    </citation>
    <scope>NUCLEOTIDE SEQUENCE</scope>
    <source>
        <strain evidence="8">CBS 121410</strain>
    </source>
</reference>
<accession>A0A9P4HWR8</accession>
<feature type="transmembrane region" description="Helical" evidence="6">
    <location>
        <begin position="63"/>
        <end position="86"/>
    </location>
</feature>
<keyword evidence="4 6" id="KW-1133">Transmembrane helix</keyword>
<feature type="transmembrane region" description="Helical" evidence="6">
    <location>
        <begin position="368"/>
        <end position="397"/>
    </location>
</feature>
<dbReference type="FunFam" id="1.20.1250.20:FF:000082">
    <property type="entry name" value="MFS multidrug transporter, putative"/>
    <property type="match status" value="1"/>
</dbReference>
<dbReference type="InterPro" id="IPR036259">
    <property type="entry name" value="MFS_trans_sf"/>
</dbReference>
<dbReference type="GO" id="GO:0042908">
    <property type="term" value="P:xenobiotic transport"/>
    <property type="evidence" value="ECO:0007669"/>
    <property type="project" value="UniProtKB-ARBA"/>
</dbReference>
<dbReference type="Gene3D" id="1.20.1250.20">
    <property type="entry name" value="MFS general substrate transporter like domains"/>
    <property type="match status" value="1"/>
</dbReference>
<dbReference type="PROSITE" id="PS50850">
    <property type="entry name" value="MFS"/>
    <property type="match status" value="1"/>
</dbReference>
<feature type="domain" description="Major facilitator superfamily (MFS) profile" evidence="7">
    <location>
        <begin position="32"/>
        <end position="473"/>
    </location>
</feature>
<dbReference type="Proteomes" id="UP000799776">
    <property type="component" value="Unassembled WGS sequence"/>
</dbReference>
<dbReference type="InterPro" id="IPR011701">
    <property type="entry name" value="MFS"/>
</dbReference>
<feature type="transmembrane region" description="Helical" evidence="6">
    <location>
        <begin position="98"/>
        <end position="115"/>
    </location>
</feature>
<feature type="transmembrane region" description="Helical" evidence="6">
    <location>
        <begin position="297"/>
        <end position="321"/>
    </location>
</feature>
<keyword evidence="5 6" id="KW-0472">Membrane</keyword>
<dbReference type="EMBL" id="ML978722">
    <property type="protein sequence ID" value="KAF2087021.1"/>
    <property type="molecule type" value="Genomic_DNA"/>
</dbReference>
<evidence type="ECO:0000256" key="1">
    <source>
        <dbReference type="ARBA" id="ARBA00004141"/>
    </source>
</evidence>
<comment type="subcellular location">
    <subcellularLocation>
        <location evidence="1">Membrane</location>
        <topology evidence="1">Multi-pass membrane protein</topology>
    </subcellularLocation>
</comment>
<evidence type="ECO:0000313" key="8">
    <source>
        <dbReference type="EMBL" id="KAF2087021.1"/>
    </source>
</evidence>
<organism evidence="8 9">
    <name type="scientific">Saccharata proteae CBS 121410</name>
    <dbReference type="NCBI Taxonomy" id="1314787"/>
    <lineage>
        <taxon>Eukaryota</taxon>
        <taxon>Fungi</taxon>
        <taxon>Dikarya</taxon>
        <taxon>Ascomycota</taxon>
        <taxon>Pezizomycotina</taxon>
        <taxon>Dothideomycetes</taxon>
        <taxon>Dothideomycetes incertae sedis</taxon>
        <taxon>Botryosphaeriales</taxon>
        <taxon>Saccharataceae</taxon>
        <taxon>Saccharata</taxon>
    </lineage>
</organism>
<dbReference type="OrthoDB" id="3936150at2759"/>
<keyword evidence="9" id="KW-1185">Reference proteome</keyword>
<name>A0A9P4HWR8_9PEZI</name>
<dbReference type="PANTHER" id="PTHR23502:SF38">
    <property type="entry name" value="POLYAMINE TRANSPORTER 4"/>
    <property type="match status" value="1"/>
</dbReference>
<dbReference type="PROSITE" id="PS00216">
    <property type="entry name" value="SUGAR_TRANSPORT_1"/>
    <property type="match status" value="1"/>
</dbReference>
<protein>
    <submittedName>
        <fullName evidence="8">MFS general substrate transporter</fullName>
    </submittedName>
</protein>
<comment type="similarity">
    <text evidence="2">Belongs to the major facilitator superfamily.</text>
</comment>
<dbReference type="InterPro" id="IPR020846">
    <property type="entry name" value="MFS_dom"/>
</dbReference>
<dbReference type="Pfam" id="PF07690">
    <property type="entry name" value="MFS_1"/>
    <property type="match status" value="1"/>
</dbReference>